<keyword evidence="1" id="KW-0732">Signal</keyword>
<proteinExistence type="predicted"/>
<name>A0A7W7WFI5_9ACTN</name>
<reference evidence="2 3" key="1">
    <citation type="submission" date="2020-08" db="EMBL/GenBank/DDBJ databases">
        <title>Sequencing the genomes of 1000 actinobacteria strains.</title>
        <authorList>
            <person name="Klenk H.-P."/>
        </authorList>
    </citation>
    <scope>NUCLEOTIDE SEQUENCE [LARGE SCALE GENOMIC DNA]</scope>
    <source>
        <strain evidence="2 3">DSM 44786</strain>
    </source>
</reference>
<dbReference type="AlphaFoldDB" id="A0A7W7WFI5"/>
<feature type="chain" id="PRO_5038776150" description="Htaa domain-containing protein" evidence="1">
    <location>
        <begin position="32"/>
        <end position="210"/>
    </location>
</feature>
<feature type="signal peptide" evidence="1">
    <location>
        <begin position="1"/>
        <end position="31"/>
    </location>
</feature>
<evidence type="ECO:0000313" key="2">
    <source>
        <dbReference type="EMBL" id="MBB4944998.1"/>
    </source>
</evidence>
<keyword evidence="3" id="KW-1185">Reference proteome</keyword>
<evidence type="ECO:0000313" key="3">
    <source>
        <dbReference type="Proteomes" id="UP000573327"/>
    </source>
</evidence>
<protein>
    <recommendedName>
        <fullName evidence="4">Htaa domain-containing protein</fullName>
    </recommendedName>
</protein>
<dbReference type="Proteomes" id="UP000573327">
    <property type="component" value="Unassembled WGS sequence"/>
</dbReference>
<accession>A0A7W7WFI5</accession>
<gene>
    <name evidence="2" type="ORF">F4556_000533</name>
</gene>
<comment type="caution">
    <text evidence="2">The sequence shown here is derived from an EMBL/GenBank/DDBJ whole genome shotgun (WGS) entry which is preliminary data.</text>
</comment>
<evidence type="ECO:0000256" key="1">
    <source>
        <dbReference type="SAM" id="SignalP"/>
    </source>
</evidence>
<dbReference type="EMBL" id="JACHJR010000001">
    <property type="protein sequence ID" value="MBB4944998.1"/>
    <property type="molecule type" value="Genomic_DNA"/>
</dbReference>
<organism evidence="2 3">
    <name type="scientific">Kitasatospora gansuensis</name>
    <dbReference type="NCBI Taxonomy" id="258050"/>
    <lineage>
        <taxon>Bacteria</taxon>
        <taxon>Bacillati</taxon>
        <taxon>Actinomycetota</taxon>
        <taxon>Actinomycetes</taxon>
        <taxon>Kitasatosporales</taxon>
        <taxon>Streptomycetaceae</taxon>
        <taxon>Kitasatospora</taxon>
    </lineage>
</organism>
<dbReference type="RefSeq" id="WP_184911318.1">
    <property type="nucleotide sequence ID" value="NZ_JACHJR010000001.1"/>
</dbReference>
<sequence>MTRLRTRLALAGAAALTAVTVLTGLTGTAAATETPAAPDAVTATVPVASIGTAVVREDSEFLRRSAEAGIFVVPLPPGTAAYDSAAGFSGSFPVTAATGVLREYYGNVQLGGSLLAVNVRTGKTVLFQQLAFDIDNWQLTGVPLGATAPVALLEPTDSTVALSAGVSSLTSTGLAVDAEGAQYLDSKLGTSFFTAGGQVGSFALSYTQGS</sequence>
<evidence type="ECO:0008006" key="4">
    <source>
        <dbReference type="Google" id="ProtNLM"/>
    </source>
</evidence>